<keyword evidence="1" id="KW-0378">Hydrolase</keyword>
<comment type="caution">
    <text evidence="1">The sequence shown here is derived from an EMBL/GenBank/DDBJ whole genome shotgun (WGS) entry which is preliminary data.</text>
</comment>
<proteinExistence type="predicted"/>
<reference evidence="1" key="1">
    <citation type="submission" date="2022-04" db="EMBL/GenBank/DDBJ databases">
        <title>Genome of the entomopathogenic fungus Entomophthora muscae.</title>
        <authorList>
            <person name="Elya C."/>
            <person name="Lovett B.R."/>
            <person name="Lee E."/>
            <person name="Macias A.M."/>
            <person name="Hajek A.E."/>
            <person name="De Bivort B.L."/>
            <person name="Kasson M.T."/>
            <person name="De Fine Licht H.H."/>
            <person name="Stajich J.E."/>
        </authorList>
    </citation>
    <scope>NUCLEOTIDE SEQUENCE</scope>
    <source>
        <strain evidence="1">Berkeley</strain>
    </source>
</reference>
<dbReference type="Proteomes" id="UP001165960">
    <property type="component" value="Unassembled WGS sequence"/>
</dbReference>
<protein>
    <submittedName>
        <fullName evidence="1">Pheromone processing endoprotease</fullName>
        <ecNumber evidence="1">3.4.21.61</ecNumber>
    </submittedName>
</protein>
<sequence length="789" mass="88164">MHRSRSPSRATIKRNDLKYNILITTIIICFLFITLSWLGQIQTISPQGLPAAFPANKRPEAPHAHDYDKFVYFTVELEDDLLAHEVAHHLGLEYLHQVGELTQHHLFRKPVLQEGVALPRHIVSQRVLDRASVFTNPPSPWKRLFRRDGHDPRLARGIKSVLLQEPKRRHRRGAIPHSHGILSYNATVFRELGIYDPGFVNQWHFHNTEGSHHDLNVTGLWSEGITGKGIVVAIVDDGIDFEHRDIRENYFKEGSFDFNKNRADPYPDTELDVHGTRCAGQVAGLRNDVCGVGIAFGAKVAGIRILSLPIADDAEAHAINFGYNINHVYSCSWGPPDDGLAMDRPPRIVEDAIQKGVEKGRDGKGTVFVFASGNGGIHHDNCNFDGYTNSIYSITVGAIDLDDNHPEYSEACSALMITAYSSGPYRRIYTSSSWDNACTSDHGGTSAAAPMVAGIIALALERRPDLTWRDFQHISVQSAVLVSARDNSWERTWAGRPYSMKFGFGRVDGYRFVHHALNFTNVGPQVFYDTPTVNVHHKIPQGDKGLTSVISVTSSDLAAARLRTLEHVTVTVDIQHDYRSDIVVDLISPNGIVSHLAVPRKNDNSMEGFPKWTFMTVKHWDEPAGGKWTLHVKDIRYNNLRGKFHSWQMRLWGVEYISSEPTSSIPVETPTSVIELPGPSEEPGLPDLDDVSKGYRITTFVVFILFISGSFLALVGGTFLYRRRFSERGYQQLQEIQDNDERSFVLDQVASNSSAQPPPEESSESNPPVGSQPSEVLFEIDYLSDSASQ</sequence>
<dbReference type="EMBL" id="QTSX02007326">
    <property type="protein sequence ID" value="KAJ9048770.1"/>
    <property type="molecule type" value="Genomic_DNA"/>
</dbReference>
<evidence type="ECO:0000313" key="1">
    <source>
        <dbReference type="EMBL" id="KAJ9048770.1"/>
    </source>
</evidence>
<name>A0ACC2RFC8_9FUNG</name>
<organism evidence="1 2">
    <name type="scientific">Entomophthora muscae</name>
    <dbReference type="NCBI Taxonomy" id="34485"/>
    <lineage>
        <taxon>Eukaryota</taxon>
        <taxon>Fungi</taxon>
        <taxon>Fungi incertae sedis</taxon>
        <taxon>Zoopagomycota</taxon>
        <taxon>Entomophthoromycotina</taxon>
        <taxon>Entomophthoromycetes</taxon>
        <taxon>Entomophthorales</taxon>
        <taxon>Entomophthoraceae</taxon>
        <taxon>Entomophthora</taxon>
    </lineage>
</organism>
<gene>
    <name evidence="1" type="primary">KEX2_36</name>
    <name evidence="1" type="ORF">DSO57_1031458</name>
</gene>
<keyword evidence="2" id="KW-1185">Reference proteome</keyword>
<evidence type="ECO:0000313" key="2">
    <source>
        <dbReference type="Proteomes" id="UP001165960"/>
    </source>
</evidence>
<dbReference type="EC" id="3.4.21.61" evidence="1"/>
<accession>A0ACC2RFC8</accession>